<reference evidence="1 2" key="1">
    <citation type="journal article" date="2015" name="Genome Biol. Evol.">
        <title>Phylogenomic analyses indicate that early fungi evolved digesting cell walls of algal ancestors of land plants.</title>
        <authorList>
            <person name="Chang Y."/>
            <person name="Wang S."/>
            <person name="Sekimoto S."/>
            <person name="Aerts A.L."/>
            <person name="Choi C."/>
            <person name="Clum A."/>
            <person name="LaButti K.M."/>
            <person name="Lindquist E.A."/>
            <person name="Yee Ngan C."/>
            <person name="Ohm R.A."/>
            <person name="Salamov A.A."/>
            <person name="Grigoriev I.V."/>
            <person name="Spatafora J.W."/>
            <person name="Berbee M.L."/>
        </authorList>
    </citation>
    <scope>NUCLEOTIDE SEQUENCE [LARGE SCALE GENOMIC DNA]</scope>
    <source>
        <strain evidence="1 2">NRRL 1564</strain>
    </source>
</reference>
<gene>
    <name evidence="1" type="ORF">COEREDRAFT_85954</name>
</gene>
<sequence>MTVRMPKLQTIVEGLLQLNLLFGKEKFDYKPAYLTPYDLKALEYIRGRLKSRDENICLDPEKGVNGISIEEREIIIYTKKKDENTAEPNDRMLRIILGDLRVDARNFNNCRIYGPNQP</sequence>
<protein>
    <submittedName>
        <fullName evidence="1">Uncharacterized protein</fullName>
    </submittedName>
</protein>
<dbReference type="EMBL" id="KZ303493">
    <property type="protein sequence ID" value="PIA17686.1"/>
    <property type="molecule type" value="Genomic_DNA"/>
</dbReference>
<proteinExistence type="predicted"/>
<dbReference type="AlphaFoldDB" id="A0A2G5BF85"/>
<organism evidence="1 2">
    <name type="scientific">Coemansia reversa (strain ATCC 12441 / NRRL 1564)</name>
    <dbReference type="NCBI Taxonomy" id="763665"/>
    <lineage>
        <taxon>Eukaryota</taxon>
        <taxon>Fungi</taxon>
        <taxon>Fungi incertae sedis</taxon>
        <taxon>Zoopagomycota</taxon>
        <taxon>Kickxellomycotina</taxon>
        <taxon>Kickxellomycetes</taxon>
        <taxon>Kickxellales</taxon>
        <taxon>Kickxellaceae</taxon>
        <taxon>Coemansia</taxon>
    </lineage>
</organism>
<dbReference type="Proteomes" id="UP000242474">
    <property type="component" value="Unassembled WGS sequence"/>
</dbReference>
<keyword evidence="2" id="KW-1185">Reference proteome</keyword>
<evidence type="ECO:0000313" key="1">
    <source>
        <dbReference type="EMBL" id="PIA17686.1"/>
    </source>
</evidence>
<accession>A0A2G5BF85</accession>
<evidence type="ECO:0000313" key="2">
    <source>
        <dbReference type="Proteomes" id="UP000242474"/>
    </source>
</evidence>
<name>A0A2G5BF85_COERN</name>